<dbReference type="EMBL" id="JABFED010000003">
    <property type="protein sequence ID" value="MBA1837339.1"/>
    <property type="molecule type" value="Genomic_DNA"/>
</dbReference>
<organism evidence="2 3">
    <name type="scientific">Corynebacterium wankanglinii</name>
    <dbReference type="NCBI Taxonomy" id="2735136"/>
    <lineage>
        <taxon>Bacteria</taxon>
        <taxon>Bacillati</taxon>
        <taxon>Actinomycetota</taxon>
        <taxon>Actinomycetes</taxon>
        <taxon>Mycobacteriales</taxon>
        <taxon>Corynebacteriaceae</taxon>
        <taxon>Corynebacterium</taxon>
    </lineage>
</organism>
<feature type="transmembrane region" description="Helical" evidence="1">
    <location>
        <begin position="54"/>
        <end position="76"/>
    </location>
</feature>
<dbReference type="Pfam" id="PF11580">
    <property type="entry name" value="DUF3239"/>
    <property type="match status" value="1"/>
</dbReference>
<keyword evidence="1" id="KW-0472">Membrane</keyword>
<reference evidence="2 3" key="1">
    <citation type="submission" date="2020-05" db="EMBL/GenBank/DDBJ databases">
        <title>Descriptions of Corynebacterium xxxx sp. nov., Corynebacterium yyyy sp. nov. and Corynebacterium zzzz sp. nov.</title>
        <authorList>
            <person name="Zhang G."/>
        </authorList>
    </citation>
    <scope>NUCLEOTIDE SEQUENCE [LARGE SCALE GENOMIC DNA]</scope>
    <source>
        <strain evidence="3">zg-913</strain>
    </source>
</reference>
<dbReference type="InterPro" id="IPR023124">
    <property type="entry name" value="DUF3239_dom_sf"/>
</dbReference>
<keyword evidence="3" id="KW-1185">Reference proteome</keyword>
<name>A0A7H0KC69_9CORY</name>
<evidence type="ECO:0000313" key="3">
    <source>
        <dbReference type="Proteomes" id="UP000577408"/>
    </source>
</evidence>
<accession>A0A7H0KC69</accession>
<evidence type="ECO:0000256" key="1">
    <source>
        <dbReference type="SAM" id="Phobius"/>
    </source>
</evidence>
<dbReference type="InterPro" id="IPR021632">
    <property type="entry name" value="DUF3239"/>
</dbReference>
<dbReference type="Proteomes" id="UP000577408">
    <property type="component" value="Unassembled WGS sequence"/>
</dbReference>
<gene>
    <name evidence="2" type="ORF">HMA55_05385</name>
</gene>
<comment type="caution">
    <text evidence="2">The sequence shown here is derived from an EMBL/GenBank/DDBJ whole genome shotgun (WGS) entry which is preliminary data.</text>
</comment>
<dbReference type="AlphaFoldDB" id="A0A7H0KC69"/>
<keyword evidence="1" id="KW-1133">Transmembrane helix</keyword>
<sequence length="214" mass="23527">MKVFKFDVDEDFAKQHNEMVRDTRSLVASGIAIFVISVIAGAAVWFLVDAASPWRWLGSIGLVLFGVLMLVVAMLIPRKVGGIQELYDHHPLAPAIITERAGTTVTLTALVNLNVDPDQPPRWGITSRVVQPLPNTPDRVGTKVPVAAIGAQRSARDQQHWQTITPMPIAWGTPNEAVVSSARGAIPQEQWNLLERARKKSELVEQSKNALMEL</sequence>
<evidence type="ECO:0000313" key="2">
    <source>
        <dbReference type="EMBL" id="MBA1837339.1"/>
    </source>
</evidence>
<protein>
    <submittedName>
        <fullName evidence="2">DUF3239 domain-containing protein</fullName>
    </submittedName>
</protein>
<feature type="transmembrane region" description="Helical" evidence="1">
    <location>
        <begin position="26"/>
        <end position="48"/>
    </location>
</feature>
<keyword evidence="1" id="KW-0812">Transmembrane</keyword>
<proteinExistence type="predicted"/>
<dbReference type="Gene3D" id="2.40.410.10">
    <property type="entry name" value="putative membrane protein from Corynebacterium diphtheriae superfamily"/>
    <property type="match status" value="1"/>
</dbReference>